<evidence type="ECO:0000256" key="4">
    <source>
        <dbReference type="ARBA" id="ARBA00022490"/>
    </source>
</evidence>
<protein>
    <recommendedName>
        <fullName evidence="3">tRNA threonylcarbamoyladenosine biosynthesis protein TsaE</fullName>
    </recommendedName>
    <alternativeName>
        <fullName evidence="10">t(6)A37 threonylcarbamoyladenosine biosynthesis protein TsaE</fullName>
    </alternativeName>
</protein>
<keyword evidence="8" id="KW-0067">ATP-binding</keyword>
<organism evidence="11 12">
    <name type="scientific">Algoriphagus ornithinivorans</name>
    <dbReference type="NCBI Taxonomy" id="226506"/>
    <lineage>
        <taxon>Bacteria</taxon>
        <taxon>Pseudomonadati</taxon>
        <taxon>Bacteroidota</taxon>
        <taxon>Cytophagia</taxon>
        <taxon>Cytophagales</taxon>
        <taxon>Cyclobacteriaceae</taxon>
        <taxon>Algoriphagus</taxon>
    </lineage>
</organism>
<accession>A0A1I5HTB9</accession>
<dbReference type="NCBIfam" id="TIGR00150">
    <property type="entry name" value="T6A_YjeE"/>
    <property type="match status" value="1"/>
</dbReference>
<dbReference type="RefSeq" id="WP_091654704.1">
    <property type="nucleotide sequence ID" value="NZ_FOVW01000007.1"/>
</dbReference>
<dbReference type="GO" id="GO:0002949">
    <property type="term" value="P:tRNA threonylcarbamoyladenosine modification"/>
    <property type="evidence" value="ECO:0007669"/>
    <property type="project" value="InterPro"/>
</dbReference>
<dbReference type="InterPro" id="IPR027417">
    <property type="entry name" value="P-loop_NTPase"/>
</dbReference>
<evidence type="ECO:0000313" key="12">
    <source>
        <dbReference type="Proteomes" id="UP000199564"/>
    </source>
</evidence>
<keyword evidence="9" id="KW-0460">Magnesium</keyword>
<keyword evidence="6" id="KW-0479">Metal-binding</keyword>
<sequence>MDSKIYELKELDQIAQWIIDFAQNEKLWVFQGDMGAGKTTLIKALGEKYGLASQVSSPTFGIVNHYELSGKAPIYHFDFYRLEKPEEALDIGVEEYFESGNYCWMEWAEKLGGFIPDHFLLIKIEYYSTSSRKITLQHYRDVDSD</sequence>
<dbReference type="EMBL" id="FOVW01000007">
    <property type="protein sequence ID" value="SFO51507.1"/>
    <property type="molecule type" value="Genomic_DNA"/>
</dbReference>
<keyword evidence="7" id="KW-0547">Nucleotide-binding</keyword>
<dbReference type="Pfam" id="PF02367">
    <property type="entry name" value="TsaE"/>
    <property type="match status" value="1"/>
</dbReference>
<dbReference type="PANTHER" id="PTHR33540:SF2">
    <property type="entry name" value="TRNA THREONYLCARBAMOYLADENOSINE BIOSYNTHESIS PROTEIN TSAE"/>
    <property type="match status" value="1"/>
</dbReference>
<dbReference type="SUPFAM" id="SSF52540">
    <property type="entry name" value="P-loop containing nucleoside triphosphate hydrolases"/>
    <property type="match status" value="1"/>
</dbReference>
<dbReference type="PANTHER" id="PTHR33540">
    <property type="entry name" value="TRNA THREONYLCARBAMOYLADENOSINE BIOSYNTHESIS PROTEIN TSAE"/>
    <property type="match status" value="1"/>
</dbReference>
<evidence type="ECO:0000256" key="9">
    <source>
        <dbReference type="ARBA" id="ARBA00022842"/>
    </source>
</evidence>
<evidence type="ECO:0000256" key="6">
    <source>
        <dbReference type="ARBA" id="ARBA00022723"/>
    </source>
</evidence>
<name>A0A1I5HTB9_9BACT</name>
<evidence type="ECO:0000256" key="2">
    <source>
        <dbReference type="ARBA" id="ARBA00007599"/>
    </source>
</evidence>
<evidence type="ECO:0000313" key="11">
    <source>
        <dbReference type="EMBL" id="SFO51507.1"/>
    </source>
</evidence>
<evidence type="ECO:0000256" key="1">
    <source>
        <dbReference type="ARBA" id="ARBA00004496"/>
    </source>
</evidence>
<evidence type="ECO:0000256" key="10">
    <source>
        <dbReference type="ARBA" id="ARBA00032441"/>
    </source>
</evidence>
<evidence type="ECO:0000256" key="7">
    <source>
        <dbReference type="ARBA" id="ARBA00022741"/>
    </source>
</evidence>
<dbReference type="Proteomes" id="UP000199564">
    <property type="component" value="Unassembled WGS sequence"/>
</dbReference>
<evidence type="ECO:0000256" key="8">
    <source>
        <dbReference type="ARBA" id="ARBA00022840"/>
    </source>
</evidence>
<gene>
    <name evidence="11" type="ORF">SAMN04488519_107251</name>
</gene>
<dbReference type="InterPro" id="IPR003442">
    <property type="entry name" value="T6A_TsaE"/>
</dbReference>
<keyword evidence="4" id="KW-0963">Cytoplasm</keyword>
<reference evidence="12" key="1">
    <citation type="submission" date="2016-10" db="EMBL/GenBank/DDBJ databases">
        <authorList>
            <person name="Varghese N."/>
            <person name="Submissions S."/>
        </authorList>
    </citation>
    <scope>NUCLEOTIDE SEQUENCE [LARGE SCALE GENOMIC DNA]</scope>
    <source>
        <strain evidence="12">DSM 15282</strain>
    </source>
</reference>
<evidence type="ECO:0000256" key="5">
    <source>
        <dbReference type="ARBA" id="ARBA00022694"/>
    </source>
</evidence>
<evidence type="ECO:0000256" key="3">
    <source>
        <dbReference type="ARBA" id="ARBA00019010"/>
    </source>
</evidence>
<dbReference type="GO" id="GO:0005524">
    <property type="term" value="F:ATP binding"/>
    <property type="evidence" value="ECO:0007669"/>
    <property type="project" value="UniProtKB-KW"/>
</dbReference>
<keyword evidence="5" id="KW-0819">tRNA processing</keyword>
<dbReference type="GO" id="GO:0046872">
    <property type="term" value="F:metal ion binding"/>
    <property type="evidence" value="ECO:0007669"/>
    <property type="project" value="UniProtKB-KW"/>
</dbReference>
<dbReference type="STRING" id="226506.SAMN04488519_107251"/>
<dbReference type="Gene3D" id="3.40.50.300">
    <property type="entry name" value="P-loop containing nucleotide triphosphate hydrolases"/>
    <property type="match status" value="1"/>
</dbReference>
<proteinExistence type="inferred from homology"/>
<keyword evidence="12" id="KW-1185">Reference proteome</keyword>
<comment type="similarity">
    <text evidence="2">Belongs to the TsaE family.</text>
</comment>
<dbReference type="AlphaFoldDB" id="A0A1I5HTB9"/>
<dbReference type="GO" id="GO:0005737">
    <property type="term" value="C:cytoplasm"/>
    <property type="evidence" value="ECO:0007669"/>
    <property type="project" value="UniProtKB-SubCell"/>
</dbReference>
<comment type="subcellular location">
    <subcellularLocation>
        <location evidence="1">Cytoplasm</location>
    </subcellularLocation>
</comment>